<feature type="domain" description="F-box" evidence="2">
    <location>
        <begin position="144"/>
        <end position="193"/>
    </location>
</feature>
<dbReference type="EMBL" id="ML119660">
    <property type="protein sequence ID" value="RPA84137.1"/>
    <property type="molecule type" value="Genomic_DNA"/>
</dbReference>
<feature type="compositionally biased region" description="Low complexity" evidence="1">
    <location>
        <begin position="79"/>
        <end position="94"/>
    </location>
</feature>
<sequence length="494" mass="55842">MSRQRPSGIREQLRNLACIRGLLRLVCRPSKSRISASKNVPALEQNTANGESSTEKAIVAASPVASLSPDKSPSTTSLPADAPVPTTSSSASAPLPIFSSPANRHPTASSPSECSLRNTLPSVFPRAVSPSTDSLPSTDKRQTPKTTLSLPPELLLTIFEWLDDSRDLVAIQKTSRTLRNLIVANSNTICRRIEVRRWSIEARAALDVIRESQAPWRVAMREVFQRALDTDNAGTYKFFVSRLQSSSDPMVSAFTRLVLLEKLSREIVKPWAEGMRCWHSRESGKRGPSAQEVERTEQAVYNVLRMTEFLHALQVSEEWEPFRFGPEGKFGFWSARSWNGPLWKCVIDIKGLVRKFSFKEHMGIVRIVLGLKKFSRSFNEFYLTELLLASLWDRSVNFRKMDQQEGLKAEKLMSSLVLGSLRDDMQEKIHQFSLRYVETFGWETGFNIGRYQVNSIAISSDRNESGVEDIEICVPELRSSVYDWCRDCGRRFLL</sequence>
<evidence type="ECO:0000313" key="3">
    <source>
        <dbReference type="EMBL" id="RPA84137.1"/>
    </source>
</evidence>
<organism evidence="3 4">
    <name type="scientific">Ascobolus immersus RN42</name>
    <dbReference type="NCBI Taxonomy" id="1160509"/>
    <lineage>
        <taxon>Eukaryota</taxon>
        <taxon>Fungi</taxon>
        <taxon>Dikarya</taxon>
        <taxon>Ascomycota</taxon>
        <taxon>Pezizomycotina</taxon>
        <taxon>Pezizomycetes</taxon>
        <taxon>Pezizales</taxon>
        <taxon>Ascobolaceae</taxon>
        <taxon>Ascobolus</taxon>
    </lineage>
</organism>
<evidence type="ECO:0000313" key="4">
    <source>
        <dbReference type="Proteomes" id="UP000275078"/>
    </source>
</evidence>
<reference evidence="3 4" key="1">
    <citation type="journal article" date="2018" name="Nat. Ecol. Evol.">
        <title>Pezizomycetes genomes reveal the molecular basis of ectomycorrhizal truffle lifestyle.</title>
        <authorList>
            <person name="Murat C."/>
            <person name="Payen T."/>
            <person name="Noel B."/>
            <person name="Kuo A."/>
            <person name="Morin E."/>
            <person name="Chen J."/>
            <person name="Kohler A."/>
            <person name="Krizsan K."/>
            <person name="Balestrini R."/>
            <person name="Da Silva C."/>
            <person name="Montanini B."/>
            <person name="Hainaut M."/>
            <person name="Levati E."/>
            <person name="Barry K.W."/>
            <person name="Belfiori B."/>
            <person name="Cichocki N."/>
            <person name="Clum A."/>
            <person name="Dockter R.B."/>
            <person name="Fauchery L."/>
            <person name="Guy J."/>
            <person name="Iotti M."/>
            <person name="Le Tacon F."/>
            <person name="Lindquist E.A."/>
            <person name="Lipzen A."/>
            <person name="Malagnac F."/>
            <person name="Mello A."/>
            <person name="Molinier V."/>
            <person name="Miyauchi S."/>
            <person name="Poulain J."/>
            <person name="Riccioni C."/>
            <person name="Rubini A."/>
            <person name="Sitrit Y."/>
            <person name="Splivallo R."/>
            <person name="Traeger S."/>
            <person name="Wang M."/>
            <person name="Zifcakova L."/>
            <person name="Wipf D."/>
            <person name="Zambonelli A."/>
            <person name="Paolocci F."/>
            <person name="Nowrousian M."/>
            <person name="Ottonello S."/>
            <person name="Baldrian P."/>
            <person name="Spatafora J.W."/>
            <person name="Henrissat B."/>
            <person name="Nagy L.G."/>
            <person name="Aury J.M."/>
            <person name="Wincker P."/>
            <person name="Grigoriev I.V."/>
            <person name="Bonfante P."/>
            <person name="Martin F.M."/>
        </authorList>
    </citation>
    <scope>NUCLEOTIDE SEQUENCE [LARGE SCALE GENOMIC DNA]</scope>
    <source>
        <strain evidence="3 4">RN42</strain>
    </source>
</reference>
<protein>
    <recommendedName>
        <fullName evidence="2">F-box domain-containing protein</fullName>
    </recommendedName>
</protein>
<dbReference type="InterPro" id="IPR036047">
    <property type="entry name" value="F-box-like_dom_sf"/>
</dbReference>
<dbReference type="PROSITE" id="PS50181">
    <property type="entry name" value="FBOX"/>
    <property type="match status" value="1"/>
</dbReference>
<dbReference type="Proteomes" id="UP000275078">
    <property type="component" value="Unassembled WGS sequence"/>
</dbReference>
<dbReference type="Gene3D" id="1.20.1280.50">
    <property type="match status" value="1"/>
</dbReference>
<evidence type="ECO:0000259" key="2">
    <source>
        <dbReference type="PROSITE" id="PS50181"/>
    </source>
</evidence>
<keyword evidence="4" id="KW-1185">Reference proteome</keyword>
<name>A0A3N4IFA7_ASCIM</name>
<feature type="compositionally biased region" description="Polar residues" evidence="1">
    <location>
        <begin position="100"/>
        <end position="121"/>
    </location>
</feature>
<dbReference type="SUPFAM" id="SSF81383">
    <property type="entry name" value="F-box domain"/>
    <property type="match status" value="1"/>
</dbReference>
<accession>A0A3N4IFA7</accession>
<dbReference type="InterPro" id="IPR001810">
    <property type="entry name" value="F-box_dom"/>
</dbReference>
<proteinExistence type="predicted"/>
<feature type="region of interest" description="Disordered" evidence="1">
    <location>
        <begin position="64"/>
        <end position="147"/>
    </location>
</feature>
<dbReference type="AlphaFoldDB" id="A0A3N4IFA7"/>
<dbReference type="Pfam" id="PF12937">
    <property type="entry name" value="F-box-like"/>
    <property type="match status" value="1"/>
</dbReference>
<evidence type="ECO:0000256" key="1">
    <source>
        <dbReference type="SAM" id="MobiDB-lite"/>
    </source>
</evidence>
<feature type="compositionally biased region" description="Polar residues" evidence="1">
    <location>
        <begin position="69"/>
        <end position="78"/>
    </location>
</feature>
<dbReference type="SMART" id="SM00256">
    <property type="entry name" value="FBOX"/>
    <property type="match status" value="1"/>
</dbReference>
<gene>
    <name evidence="3" type="ORF">BJ508DRAFT_412865</name>
</gene>